<evidence type="ECO:0000313" key="2">
    <source>
        <dbReference type="Proteomes" id="UP001230005"/>
    </source>
</evidence>
<reference evidence="1 2" key="1">
    <citation type="submission" date="2023-07" db="EMBL/GenBank/DDBJ databases">
        <title>Genomic Encyclopedia of Type Strains, Phase IV (KMG-IV): sequencing the most valuable type-strain genomes for metagenomic binning, comparative biology and taxonomic classification.</title>
        <authorList>
            <person name="Goeker M."/>
        </authorList>
    </citation>
    <scope>NUCLEOTIDE SEQUENCE [LARGE SCALE GENOMIC DNA]</scope>
    <source>
        <strain evidence="1 2">DSM 9768</strain>
    </source>
</reference>
<comment type="caution">
    <text evidence="1">The sequence shown here is derived from an EMBL/GenBank/DDBJ whole genome shotgun (WGS) entry which is preliminary data.</text>
</comment>
<sequence>MARKALEPSDIRTKLLYSKDSMQSKRILLNILKVLYNSKT</sequence>
<name>A0ABT9ZVP7_9BACI</name>
<protein>
    <submittedName>
        <fullName evidence="1">Uncharacterized protein</fullName>
    </submittedName>
</protein>
<keyword evidence="2" id="KW-1185">Reference proteome</keyword>
<gene>
    <name evidence="1" type="ORF">J2S74_002700</name>
</gene>
<accession>A0ABT9ZVP7</accession>
<dbReference type="Proteomes" id="UP001230005">
    <property type="component" value="Unassembled WGS sequence"/>
</dbReference>
<proteinExistence type="predicted"/>
<organism evidence="1 2">
    <name type="scientific">Evansella vedderi</name>
    <dbReference type="NCBI Taxonomy" id="38282"/>
    <lineage>
        <taxon>Bacteria</taxon>
        <taxon>Bacillati</taxon>
        <taxon>Bacillota</taxon>
        <taxon>Bacilli</taxon>
        <taxon>Bacillales</taxon>
        <taxon>Bacillaceae</taxon>
        <taxon>Evansella</taxon>
    </lineage>
</organism>
<evidence type="ECO:0000313" key="1">
    <source>
        <dbReference type="EMBL" id="MDQ0255318.1"/>
    </source>
</evidence>
<dbReference type="EMBL" id="JAUSUG010000010">
    <property type="protein sequence ID" value="MDQ0255318.1"/>
    <property type="molecule type" value="Genomic_DNA"/>
</dbReference>